<dbReference type="CDD" id="cd09106">
    <property type="entry name" value="PLDc_vPLD3_4_5_like_1"/>
    <property type="match status" value="1"/>
</dbReference>
<dbReference type="SUPFAM" id="SSF56024">
    <property type="entry name" value="Phospholipase D/nuclease"/>
    <property type="match status" value="2"/>
</dbReference>
<gene>
    <name evidence="5" type="primary">LOC106811216</name>
</gene>
<dbReference type="RefSeq" id="XP_014670261.1">
    <property type="nucleotide sequence ID" value="XM_014814775.1"/>
</dbReference>
<dbReference type="GeneID" id="106811216"/>
<dbReference type="InterPro" id="IPR050874">
    <property type="entry name" value="Diverse_PLD-related"/>
</dbReference>
<dbReference type="Pfam" id="PF13918">
    <property type="entry name" value="PLDc_3"/>
    <property type="match status" value="1"/>
</dbReference>
<dbReference type="InterPro" id="IPR001736">
    <property type="entry name" value="PLipase_D/transphosphatidylase"/>
</dbReference>
<evidence type="ECO:0000313" key="5">
    <source>
        <dbReference type="RefSeq" id="XP_014670261.1"/>
    </source>
</evidence>
<feature type="compositionally biased region" description="Basic residues" evidence="2">
    <location>
        <begin position="57"/>
        <end position="71"/>
    </location>
</feature>
<sequence length="457" mass="51689">MRLWIATEIRNEGEAPRLGHHERVRIGGAGQQDASDERAAEALAAAALLSAVVRAHLHHHHHDRPRRRLSAHLRAGSGARERGRRRSTAGAVAAAPLLGRLRGEKIFEKLVRAGKERGIKIRIAQDQPSEYQPDIDTQELHDMGVAQVRSLNFNKLIGAGILHTKMWLVDNKHFYIGSGNLDWRSLTQVKELGAVVYNCTCLAQDLAKIFEVYWYLGRPTAQIPDRWPVEFETAYNLTMPLTLSFNETTSTTFLASSPPQLCPTGRSTDIDAIIHIIQSAKRFIYIAVMDYFPTYLYTYPRRFWPVIDNELRRATLEKGVDVRLMASWWNHSRPDLPKYLLSLQVLTGALRANVETKLFEVPSTDAQRKIPYARVNHNKYMVTDNAAYIGTSNWSGDYFVSTGGIGFIVNQTDSSWNTTSPNGQPIREQLQAIFERDWTSAYAHPIDKYLPALSVRS</sequence>
<organism evidence="4 5">
    <name type="scientific">Priapulus caudatus</name>
    <name type="common">Priapulid worm</name>
    <dbReference type="NCBI Taxonomy" id="37621"/>
    <lineage>
        <taxon>Eukaryota</taxon>
        <taxon>Metazoa</taxon>
        <taxon>Ecdysozoa</taxon>
        <taxon>Scalidophora</taxon>
        <taxon>Priapulida</taxon>
        <taxon>Priapulimorpha</taxon>
        <taxon>Priapulimorphida</taxon>
        <taxon>Priapulidae</taxon>
        <taxon>Priapulus</taxon>
    </lineage>
</organism>
<evidence type="ECO:0000256" key="2">
    <source>
        <dbReference type="SAM" id="MobiDB-lite"/>
    </source>
</evidence>
<dbReference type="PANTHER" id="PTHR10185:SF17">
    <property type="entry name" value="GM01519P-RELATED"/>
    <property type="match status" value="1"/>
</dbReference>
<dbReference type="Gene3D" id="3.30.870.10">
    <property type="entry name" value="Endonuclease Chain A"/>
    <property type="match status" value="2"/>
</dbReference>
<proteinExistence type="inferred from homology"/>
<evidence type="ECO:0000256" key="1">
    <source>
        <dbReference type="ARBA" id="ARBA00008664"/>
    </source>
</evidence>
<reference evidence="5" key="1">
    <citation type="submission" date="2025-08" db="UniProtKB">
        <authorList>
            <consortium name="RefSeq"/>
        </authorList>
    </citation>
    <scope>IDENTIFICATION</scope>
</reference>
<dbReference type="CDD" id="cd09107">
    <property type="entry name" value="PLDc_vPLD3_4_5_like_2"/>
    <property type="match status" value="1"/>
</dbReference>
<keyword evidence="4" id="KW-1185">Reference proteome</keyword>
<feature type="region of interest" description="Disordered" evidence="2">
    <location>
        <begin position="57"/>
        <end position="89"/>
    </location>
</feature>
<dbReference type="PANTHER" id="PTHR10185">
    <property type="entry name" value="PHOSPHOLIPASE D - RELATED"/>
    <property type="match status" value="1"/>
</dbReference>
<dbReference type="Pfam" id="PF00614">
    <property type="entry name" value="PLDc"/>
    <property type="match status" value="1"/>
</dbReference>
<dbReference type="SMART" id="SM00155">
    <property type="entry name" value="PLDc"/>
    <property type="match status" value="2"/>
</dbReference>
<dbReference type="InterPro" id="IPR032803">
    <property type="entry name" value="PLDc_3"/>
</dbReference>
<dbReference type="PROSITE" id="PS50035">
    <property type="entry name" value="PLD"/>
    <property type="match status" value="2"/>
</dbReference>
<comment type="similarity">
    <text evidence="1">Belongs to the phospholipase D family.</text>
</comment>
<accession>A0ABM1EDJ0</accession>
<evidence type="ECO:0000259" key="3">
    <source>
        <dbReference type="PROSITE" id="PS50035"/>
    </source>
</evidence>
<feature type="domain" description="PLD phosphodiesterase" evidence="3">
    <location>
        <begin position="372"/>
        <end position="398"/>
    </location>
</feature>
<name>A0ABM1EDJ0_PRICU</name>
<evidence type="ECO:0000313" key="4">
    <source>
        <dbReference type="Proteomes" id="UP000695022"/>
    </source>
</evidence>
<feature type="domain" description="PLD phosphodiesterase" evidence="3">
    <location>
        <begin position="158"/>
        <end position="185"/>
    </location>
</feature>
<dbReference type="Proteomes" id="UP000695022">
    <property type="component" value="Unplaced"/>
</dbReference>
<protein>
    <submittedName>
        <fullName evidence="5">Phospholipase D3-like isoform X1</fullName>
    </submittedName>
</protein>